<dbReference type="EMBL" id="SJPY01000002">
    <property type="protein sequence ID" value="TWU44056.1"/>
    <property type="molecule type" value="Genomic_DNA"/>
</dbReference>
<keyword evidence="6" id="KW-1185">Reference proteome</keyword>
<organism evidence="5 6">
    <name type="scientific">Novipirellula aureliae</name>
    <dbReference type="NCBI Taxonomy" id="2527966"/>
    <lineage>
        <taxon>Bacteria</taxon>
        <taxon>Pseudomonadati</taxon>
        <taxon>Planctomycetota</taxon>
        <taxon>Planctomycetia</taxon>
        <taxon>Pirellulales</taxon>
        <taxon>Pirellulaceae</taxon>
        <taxon>Novipirellula</taxon>
    </lineage>
</organism>
<evidence type="ECO:0000313" key="5">
    <source>
        <dbReference type="EMBL" id="TWU44056.1"/>
    </source>
</evidence>
<evidence type="ECO:0000256" key="1">
    <source>
        <dbReference type="ARBA" id="ARBA00010688"/>
    </source>
</evidence>
<keyword evidence="3 5" id="KW-0418">Kinase</keyword>
<dbReference type="SUPFAM" id="SSF53613">
    <property type="entry name" value="Ribokinase-like"/>
    <property type="match status" value="1"/>
</dbReference>
<evidence type="ECO:0000256" key="3">
    <source>
        <dbReference type="ARBA" id="ARBA00022777"/>
    </source>
</evidence>
<evidence type="ECO:0000256" key="2">
    <source>
        <dbReference type="ARBA" id="ARBA00022679"/>
    </source>
</evidence>
<dbReference type="InterPro" id="IPR052700">
    <property type="entry name" value="Carb_kinase_PfkB-like"/>
</dbReference>
<name>A0A5C6E987_9BACT</name>
<accession>A0A5C6E987</accession>
<dbReference type="InterPro" id="IPR029056">
    <property type="entry name" value="Ribokinase-like"/>
</dbReference>
<dbReference type="PANTHER" id="PTHR43320">
    <property type="entry name" value="SUGAR KINASE"/>
    <property type="match status" value="1"/>
</dbReference>
<dbReference type="EC" id="2.7.1.45" evidence="5"/>
<evidence type="ECO:0000259" key="4">
    <source>
        <dbReference type="Pfam" id="PF00294"/>
    </source>
</evidence>
<dbReference type="PANTHER" id="PTHR43320:SF2">
    <property type="entry name" value="2-DEHYDRO-3-DEOXYGLUCONOKINASE_2-DEHYDRO-3-DEOXYGALACTONOKINASE"/>
    <property type="match status" value="1"/>
</dbReference>
<dbReference type="CDD" id="cd01166">
    <property type="entry name" value="KdgK"/>
    <property type="match status" value="1"/>
</dbReference>
<sequence length="362" mass="38876">MAAISIPAANADLDFLSLGALVHRLDPGVTPFRTATSFDIHVSGGEYNCAANLASCFGLKTGIASAMVNNGIGELISRQVRAMGVKPFYKQFKHDGVRGPNMATVYSDRGQGVRPPVVFYNRANEAGAMLKPGDFDWKEIFAGGCRWFHSGGIFAALSETTAEVVIEGLKAAGEAGAIRSFDLNYRAKLWDSIGGLEQGQKMIAEIAKHVDLLVGNEEDLQMGLGVKGPDVEKKDTSKLDPQNFFKMIDEAVEKFPNIKAVATTLREVHSTNRHSWSAVLWHDGQQYVAPTAELDVIDRIGGGDGFASGLIYGLLDGRSSEESLKLGWAHGALLTTFPGDVSRATLSEVEAFAKGGSARVQR</sequence>
<keyword evidence="2 5" id="KW-0808">Transferase</keyword>
<dbReference type="AlphaFoldDB" id="A0A5C6E987"/>
<evidence type="ECO:0000313" key="6">
    <source>
        <dbReference type="Proteomes" id="UP000315471"/>
    </source>
</evidence>
<comment type="caution">
    <text evidence="5">The sequence shown here is derived from an EMBL/GenBank/DDBJ whole genome shotgun (WGS) entry which is preliminary data.</text>
</comment>
<dbReference type="GO" id="GO:0008673">
    <property type="term" value="F:2-dehydro-3-deoxygluconokinase activity"/>
    <property type="evidence" value="ECO:0007669"/>
    <property type="project" value="UniProtKB-EC"/>
</dbReference>
<dbReference type="InterPro" id="IPR011611">
    <property type="entry name" value="PfkB_dom"/>
</dbReference>
<protein>
    <submittedName>
        <fullName evidence="5">2-dehydro-3-deoxygluconokinase</fullName>
        <ecNumber evidence="5">2.7.1.45</ecNumber>
    </submittedName>
</protein>
<dbReference type="RefSeq" id="WP_231617382.1">
    <property type="nucleotide sequence ID" value="NZ_SJPY01000002.1"/>
</dbReference>
<dbReference type="Pfam" id="PF00294">
    <property type="entry name" value="PfkB"/>
    <property type="match status" value="1"/>
</dbReference>
<dbReference type="Proteomes" id="UP000315471">
    <property type="component" value="Unassembled WGS sequence"/>
</dbReference>
<comment type="similarity">
    <text evidence="1">Belongs to the carbohydrate kinase PfkB family.</text>
</comment>
<reference evidence="5 6" key="1">
    <citation type="submission" date="2019-02" db="EMBL/GenBank/DDBJ databases">
        <title>Deep-cultivation of Planctomycetes and their phenomic and genomic characterization uncovers novel biology.</title>
        <authorList>
            <person name="Wiegand S."/>
            <person name="Jogler M."/>
            <person name="Boedeker C."/>
            <person name="Pinto D."/>
            <person name="Vollmers J."/>
            <person name="Rivas-Marin E."/>
            <person name="Kohn T."/>
            <person name="Peeters S.H."/>
            <person name="Heuer A."/>
            <person name="Rast P."/>
            <person name="Oberbeckmann S."/>
            <person name="Bunk B."/>
            <person name="Jeske O."/>
            <person name="Meyerdierks A."/>
            <person name="Storesund J.E."/>
            <person name="Kallscheuer N."/>
            <person name="Luecker S."/>
            <person name="Lage O.M."/>
            <person name="Pohl T."/>
            <person name="Merkel B.J."/>
            <person name="Hornburger P."/>
            <person name="Mueller R.-W."/>
            <person name="Bruemmer F."/>
            <person name="Labrenz M."/>
            <person name="Spormann A.M."/>
            <person name="Op Den Camp H."/>
            <person name="Overmann J."/>
            <person name="Amann R."/>
            <person name="Jetten M.S.M."/>
            <person name="Mascher T."/>
            <person name="Medema M.H."/>
            <person name="Devos D.P."/>
            <person name="Kaster A.-K."/>
            <person name="Ovreas L."/>
            <person name="Rohde M."/>
            <person name="Galperin M.Y."/>
            <person name="Jogler C."/>
        </authorList>
    </citation>
    <scope>NUCLEOTIDE SEQUENCE [LARGE SCALE GENOMIC DNA]</scope>
    <source>
        <strain evidence="5 6">Q31b</strain>
    </source>
</reference>
<proteinExistence type="inferred from homology"/>
<feature type="domain" description="Carbohydrate kinase PfkB" evidence="4">
    <location>
        <begin position="37"/>
        <end position="339"/>
    </location>
</feature>
<dbReference type="Gene3D" id="3.40.1190.20">
    <property type="match status" value="1"/>
</dbReference>
<gene>
    <name evidence="5" type="primary">kdgK_2</name>
    <name evidence="5" type="ORF">Q31b_15910</name>
</gene>